<dbReference type="GO" id="GO:0007156">
    <property type="term" value="P:homophilic cell adhesion via plasma membrane adhesion molecules"/>
    <property type="evidence" value="ECO:0007669"/>
    <property type="project" value="TreeGrafter"/>
</dbReference>
<dbReference type="Gene3D" id="2.60.40.10">
    <property type="entry name" value="Immunoglobulins"/>
    <property type="match status" value="1"/>
</dbReference>
<sequence>MGTRLQLGWFRSSGAVLVAVVFCLVTAGSLVASQGIEAIPPKLYAKLPSSNVPLLCRSNKPATSCSVRIPGYSNTYDVHELPNGIEYYGESLQRGECGIMFNSLKSTNLGKFQCNMTIDGEVFQQSIVIEAALSPEPTDLAIGEGTILEQGAFAPNQTLRVTCSSNNANPASNLTWLLDEEPIDPSNLGPLETSENVDSRGRKLVSVSQQLNYFITLKDYGKKIICRAEHFAIQKGFFRGFLPLNFRFQPEPVPTINIGETMINVTIKANPRPTTSWKINDMTVVEGQSLGPYQAYIPKDLGFGNYLVLLRINEPTNQSELIELTASNELGSRGYVIRAQKIEPTAPGRGTTTFWLISIWTYLCSVIVTCVLRMP</sequence>
<evidence type="ECO:0000313" key="10">
    <source>
        <dbReference type="EMBL" id="EAT48427.1"/>
    </source>
</evidence>
<dbReference type="Pfam" id="PF08205">
    <property type="entry name" value="C2-set_2"/>
    <property type="match status" value="1"/>
</dbReference>
<keyword evidence="3" id="KW-0677">Repeat</keyword>
<reference evidence="10" key="1">
    <citation type="submission" date="2005-10" db="EMBL/GenBank/DDBJ databases">
        <authorList>
            <person name="Loftus B.J."/>
            <person name="Nene V.M."/>
            <person name="Hannick L.I."/>
            <person name="Bidwell S."/>
            <person name="Haas B."/>
            <person name="Amedeo P."/>
            <person name="Orvis J."/>
            <person name="Wortman J.R."/>
            <person name="White O.R."/>
            <person name="Salzberg S."/>
            <person name="Shumway M."/>
            <person name="Koo H."/>
            <person name="Zhao Y."/>
            <person name="Holmes M."/>
            <person name="Miller J."/>
            <person name="Schatz M."/>
            <person name="Pop M."/>
            <person name="Pai G."/>
            <person name="Utterback T."/>
            <person name="Rogers Y.-H."/>
            <person name="Kravitz S."/>
            <person name="Fraser C.M."/>
        </authorList>
    </citation>
    <scope>NUCLEOTIDE SEQUENCE</scope>
    <source>
        <strain evidence="10">Liverpool</strain>
    </source>
</reference>
<dbReference type="InterPro" id="IPR036179">
    <property type="entry name" value="Ig-like_dom_sf"/>
</dbReference>
<proteinExistence type="predicted"/>
<name>A0A1S4EW53_AEDAE</name>
<evidence type="ECO:0000256" key="5">
    <source>
        <dbReference type="ARBA" id="ARBA00023136"/>
    </source>
</evidence>
<dbReference type="SUPFAM" id="SSF48726">
    <property type="entry name" value="Immunoglobulin"/>
    <property type="match status" value="1"/>
</dbReference>
<evidence type="ECO:0000259" key="9">
    <source>
        <dbReference type="PROSITE" id="PS50835"/>
    </source>
</evidence>
<evidence type="ECO:0000313" key="11">
    <source>
        <dbReference type="Proteomes" id="UP000682892"/>
    </source>
</evidence>
<dbReference type="EMBL" id="CH477195">
    <property type="protein sequence ID" value="EAT48427.1"/>
    <property type="molecule type" value="Genomic_DNA"/>
</dbReference>
<evidence type="ECO:0000256" key="7">
    <source>
        <dbReference type="ARBA" id="ARBA00023180"/>
    </source>
</evidence>
<protein>
    <submittedName>
        <fullName evidence="10">AAEL000541-PB</fullName>
    </submittedName>
</protein>
<dbReference type="InterPro" id="IPR013783">
    <property type="entry name" value="Ig-like_fold"/>
</dbReference>
<feature type="domain" description="Ig-like" evidence="9">
    <location>
        <begin position="135"/>
        <end position="230"/>
    </location>
</feature>
<keyword evidence="8" id="KW-1133">Transmembrane helix</keyword>
<comment type="subcellular location">
    <subcellularLocation>
        <location evidence="1">Membrane</location>
    </subcellularLocation>
</comment>
<dbReference type="KEGG" id="aag:5563673"/>
<keyword evidence="8" id="KW-0812">Transmembrane</keyword>
<dbReference type="Proteomes" id="UP000682892">
    <property type="component" value="Unassembled WGS sequence"/>
</dbReference>
<feature type="transmembrane region" description="Helical" evidence="8">
    <location>
        <begin position="354"/>
        <end position="372"/>
    </location>
</feature>
<dbReference type="GO" id="GO:0007157">
    <property type="term" value="P:heterophilic cell-cell adhesion via plasma membrane cell adhesion molecules"/>
    <property type="evidence" value="ECO:0007669"/>
    <property type="project" value="TreeGrafter"/>
</dbReference>
<dbReference type="InterPro" id="IPR013162">
    <property type="entry name" value="CD80_C2-set"/>
</dbReference>
<dbReference type="PROSITE" id="PS50835">
    <property type="entry name" value="IG_LIKE"/>
    <property type="match status" value="1"/>
</dbReference>
<evidence type="ECO:0000256" key="3">
    <source>
        <dbReference type="ARBA" id="ARBA00022737"/>
    </source>
</evidence>
<gene>
    <name evidence="10" type="ORF">AaeL_AAEL000541</name>
</gene>
<reference evidence="10" key="2">
    <citation type="journal article" date="2007" name="Science">
        <title>Genome sequence of Aedes aegypti, a major arbovirus vector.</title>
        <authorList>
            <person name="Nene V."/>
            <person name="Wortman J.R."/>
            <person name="Lawson D."/>
            <person name="Haas B."/>
            <person name="Kodira C."/>
            <person name="Tu Z.J."/>
            <person name="Loftus B."/>
            <person name="Xi Z."/>
            <person name="Megy K."/>
            <person name="Grabherr M."/>
            <person name="Ren Q."/>
            <person name="Zdobnov E.M."/>
            <person name="Lobo N.F."/>
            <person name="Campbell K.S."/>
            <person name="Brown S.E."/>
            <person name="Bonaldo M.F."/>
            <person name="Zhu J."/>
            <person name="Sinkins S.P."/>
            <person name="Hogenkamp D.G."/>
            <person name="Amedeo P."/>
            <person name="Arensburger P."/>
            <person name="Atkinson P.W."/>
            <person name="Bidwell S."/>
            <person name="Biedler J."/>
            <person name="Birney E."/>
            <person name="Bruggner R.V."/>
            <person name="Costas J."/>
            <person name="Coy M.R."/>
            <person name="Crabtree J."/>
            <person name="Crawford M."/>
            <person name="Debruyn B."/>
            <person name="Decaprio D."/>
            <person name="Eiglmeier K."/>
            <person name="Eisenstadt E."/>
            <person name="El-Dorry H."/>
            <person name="Gelbart W.M."/>
            <person name="Gomes S.L."/>
            <person name="Hammond M."/>
            <person name="Hannick L.I."/>
            <person name="Hogan J.R."/>
            <person name="Holmes M.H."/>
            <person name="Jaffe D."/>
            <person name="Johnston J.S."/>
            <person name="Kennedy R.C."/>
            <person name="Koo H."/>
            <person name="Kravitz S."/>
            <person name="Kriventseva E.V."/>
            <person name="Kulp D."/>
            <person name="Labutti K."/>
            <person name="Lee E."/>
            <person name="Li S."/>
            <person name="Lovin D.D."/>
            <person name="Mao C."/>
            <person name="Mauceli E."/>
            <person name="Menck C.F."/>
            <person name="Miller J.R."/>
            <person name="Montgomery P."/>
            <person name="Mori A."/>
            <person name="Nascimento A.L."/>
            <person name="Naveira H.F."/>
            <person name="Nusbaum C."/>
            <person name="O'leary S."/>
            <person name="Orvis J."/>
            <person name="Pertea M."/>
            <person name="Quesneville H."/>
            <person name="Reidenbach K.R."/>
            <person name="Rogers Y.H."/>
            <person name="Roth C.W."/>
            <person name="Schneider J.R."/>
            <person name="Schatz M."/>
            <person name="Shumway M."/>
            <person name="Stanke M."/>
            <person name="Stinson E.O."/>
            <person name="Tubio J.M."/>
            <person name="Vanzee J.P."/>
            <person name="Verjovski-Almeida S."/>
            <person name="Werner D."/>
            <person name="White O."/>
            <person name="Wyder S."/>
            <person name="Zeng Q."/>
            <person name="Zhao Q."/>
            <person name="Zhao Y."/>
            <person name="Hill C.A."/>
            <person name="Raikhel A.S."/>
            <person name="Soares M.B."/>
            <person name="Knudson D.L."/>
            <person name="Lee N.H."/>
            <person name="Galagan J."/>
            <person name="Salzberg S.L."/>
            <person name="Paulsen I.T."/>
            <person name="Dimopoulos G."/>
            <person name="Collins F.H."/>
            <person name="Birren B."/>
            <person name="Fraser-Liggett C.M."/>
            <person name="Severson D.W."/>
        </authorList>
    </citation>
    <scope>NUCLEOTIDE SEQUENCE [LARGE SCALE GENOMIC DNA]</scope>
    <source>
        <strain evidence="10">Liverpool</strain>
    </source>
</reference>
<dbReference type="InterPro" id="IPR007110">
    <property type="entry name" value="Ig-like_dom"/>
</dbReference>
<keyword evidence="6" id="KW-1015">Disulfide bond</keyword>
<evidence type="ECO:0000256" key="6">
    <source>
        <dbReference type="ARBA" id="ARBA00023157"/>
    </source>
</evidence>
<organism evidence="10 11">
    <name type="scientific">Aedes aegypti</name>
    <name type="common">Yellowfever mosquito</name>
    <name type="synonym">Culex aegypti</name>
    <dbReference type="NCBI Taxonomy" id="7159"/>
    <lineage>
        <taxon>Eukaryota</taxon>
        <taxon>Metazoa</taxon>
        <taxon>Ecdysozoa</taxon>
        <taxon>Arthropoda</taxon>
        <taxon>Hexapoda</taxon>
        <taxon>Insecta</taxon>
        <taxon>Pterygota</taxon>
        <taxon>Neoptera</taxon>
        <taxon>Endopterygota</taxon>
        <taxon>Diptera</taxon>
        <taxon>Nematocera</taxon>
        <taxon>Culicoidea</taxon>
        <taxon>Culicidae</taxon>
        <taxon>Culicinae</taxon>
        <taxon>Aedini</taxon>
        <taxon>Aedes</taxon>
        <taxon>Stegomyia</taxon>
    </lineage>
</organism>
<keyword evidence="2" id="KW-0732">Signal</keyword>
<keyword evidence="7" id="KW-0325">Glycoprotein</keyword>
<evidence type="ECO:0000256" key="2">
    <source>
        <dbReference type="ARBA" id="ARBA00022729"/>
    </source>
</evidence>
<dbReference type="GO" id="GO:0016020">
    <property type="term" value="C:membrane"/>
    <property type="evidence" value="ECO:0007669"/>
    <property type="project" value="UniProtKB-SubCell"/>
</dbReference>
<dbReference type="AlphaFoldDB" id="A0A1S4EW53"/>
<dbReference type="InterPro" id="IPR051427">
    <property type="entry name" value="Nectin/Nectin-like"/>
</dbReference>
<dbReference type="GO" id="GO:0005912">
    <property type="term" value="C:adherens junction"/>
    <property type="evidence" value="ECO:0007669"/>
    <property type="project" value="TreeGrafter"/>
</dbReference>
<dbReference type="PANTHER" id="PTHR23277:SF108">
    <property type="entry name" value="FASCICLIN-3"/>
    <property type="match status" value="1"/>
</dbReference>
<evidence type="ECO:0000256" key="4">
    <source>
        <dbReference type="ARBA" id="ARBA00022889"/>
    </source>
</evidence>
<keyword evidence="4" id="KW-0130">Cell adhesion</keyword>
<reference evidence="10" key="3">
    <citation type="submission" date="2012-09" db="EMBL/GenBank/DDBJ databases">
        <authorList>
            <consortium name="VectorBase"/>
        </authorList>
    </citation>
    <scope>NUCLEOTIDE SEQUENCE</scope>
    <source>
        <strain evidence="10">Liverpool</strain>
    </source>
</reference>
<accession>A0A1S4EW53</accession>
<keyword evidence="5 8" id="KW-0472">Membrane</keyword>
<evidence type="ECO:0000256" key="8">
    <source>
        <dbReference type="SAM" id="Phobius"/>
    </source>
</evidence>
<dbReference type="OrthoDB" id="6345017at2759"/>
<evidence type="ECO:0000256" key="1">
    <source>
        <dbReference type="ARBA" id="ARBA00004370"/>
    </source>
</evidence>
<dbReference type="PANTHER" id="PTHR23277">
    <property type="entry name" value="NECTIN-RELATED"/>
    <property type="match status" value="1"/>
</dbReference>
<dbReference type="OMA" id="FWLISVW"/>